<organism evidence="2">
    <name type="scientific">termite gut metagenome</name>
    <dbReference type="NCBI Taxonomy" id="433724"/>
    <lineage>
        <taxon>unclassified sequences</taxon>
        <taxon>metagenomes</taxon>
        <taxon>organismal metagenomes</taxon>
    </lineage>
</organism>
<comment type="caution">
    <text evidence="2">The sequence shown here is derived from an EMBL/GenBank/DDBJ whole genome shotgun (WGS) entry which is preliminary data.</text>
</comment>
<protein>
    <submittedName>
        <fullName evidence="2">Uncharacterized protein</fullName>
    </submittedName>
</protein>
<dbReference type="EMBL" id="SNRY01000552">
    <property type="protein sequence ID" value="KAA6339243.1"/>
    <property type="molecule type" value="Genomic_DNA"/>
</dbReference>
<dbReference type="AlphaFoldDB" id="A0A5J4S201"/>
<accession>A0A5J4S201</accession>
<evidence type="ECO:0000313" key="2">
    <source>
        <dbReference type="EMBL" id="KAA6339251.1"/>
    </source>
</evidence>
<sequence>MLFHLTEEIIGAAEEKNPDAVIIIEEIARSYRLGNHLVFTERKLLDRLINIPNYNNKETQQIFTHIKNKYATHGNIINQISLKVVFTLTEELKIIKDKENGRYKEIRLPVNQIHEFEIFGCSKLLGENITEIKFYSLICDFFKNKNGFTIPTKYFPLHGGGNTINEVLEEITNYKNCFCLAFLDSDKKYPDCEIGETLKKVKKSRKKDFCYFNTDYIYSDSYREVENLIPLSLLKEISKENPDWNKGYTTLETIFVKGGNIDYYDIKESVTEKHYSEITNPHYGEYVRKQLLIAGLKNEEELEAIKGKKEDKDTILLQGLGKKVLDRAIEYVKKNFPEWSQTPNLPETLEKEWERYGKEILNWTCAASPLRV</sequence>
<name>A0A5J4S201_9ZZZZ</name>
<gene>
    <name evidence="1" type="ORF">EZS27_012805</name>
    <name evidence="2" type="ORF">EZS27_012813</name>
</gene>
<dbReference type="EMBL" id="SNRY01000552">
    <property type="protein sequence ID" value="KAA6339251.1"/>
    <property type="molecule type" value="Genomic_DNA"/>
</dbReference>
<reference evidence="2" key="1">
    <citation type="submission" date="2019-03" db="EMBL/GenBank/DDBJ databases">
        <title>Single cell metagenomics reveals metabolic interactions within the superorganism composed of flagellate Streblomastix strix and complex community of Bacteroidetes bacteria on its surface.</title>
        <authorList>
            <person name="Treitli S.C."/>
            <person name="Kolisko M."/>
            <person name="Husnik F."/>
            <person name="Keeling P."/>
            <person name="Hampl V."/>
        </authorList>
    </citation>
    <scope>NUCLEOTIDE SEQUENCE</scope>
    <source>
        <strain evidence="2">STM</strain>
    </source>
</reference>
<proteinExistence type="predicted"/>
<evidence type="ECO:0000313" key="1">
    <source>
        <dbReference type="EMBL" id="KAA6339243.1"/>
    </source>
</evidence>